<dbReference type="Gene3D" id="3.40.50.720">
    <property type="entry name" value="NAD(P)-binding Rossmann-like Domain"/>
    <property type="match status" value="1"/>
</dbReference>
<name>A0A367UAX1_9PROT</name>
<dbReference type="AlphaFoldDB" id="A0A367UAX1"/>
<dbReference type="SUPFAM" id="SSF51735">
    <property type="entry name" value="NAD(P)-binding Rossmann-fold domains"/>
    <property type="match status" value="1"/>
</dbReference>
<gene>
    <name evidence="2" type="ORF">TH5_17495</name>
</gene>
<protein>
    <submittedName>
        <fullName evidence="2">Membrane protein</fullName>
    </submittedName>
</protein>
<dbReference type="PANTHER" id="PTHR43781:SF1">
    <property type="entry name" value="SACCHAROPINE DEHYDROGENASE"/>
    <property type="match status" value="1"/>
</dbReference>
<sequence>MKHLIIYGATGYTGRLTAKAAHSLGLPLLIAGRNAQQLEILAKDLGVATRVFALDDPDTLDAALSDCGVLLNCAGPYLHTAEPLMHAAIRNGVHYLDVSAELNSYLLAQQLDASAATAGVMLLPGSGGSVAILGSLAGHVIKNTKNARKIAIALHVSGTMSRGSAISASENMMVETLVCKDGKLQPRTSGHLQMFDFGNGPVSGIPLTLPDLITLWQATRIPDIETYVHVSGDAFPNGNLADLPDGPSETERQANRYQAAVEITDMDGSIHRARLDTVNGYSFTPLAAAEAARRVLAGTVKPGFQTPLGLFGSDFAETIADTQIMDV</sequence>
<evidence type="ECO:0000313" key="2">
    <source>
        <dbReference type="EMBL" id="RCK04863.1"/>
    </source>
</evidence>
<dbReference type="Pfam" id="PF03435">
    <property type="entry name" value="Sacchrp_dh_NADP"/>
    <property type="match status" value="1"/>
</dbReference>
<dbReference type="PANTHER" id="PTHR43781">
    <property type="entry name" value="SACCHAROPINE DEHYDROGENASE"/>
    <property type="match status" value="1"/>
</dbReference>
<proteinExistence type="predicted"/>
<dbReference type="RefSeq" id="WP_114122881.1">
    <property type="nucleotide sequence ID" value="NZ_JPWA01000023.1"/>
</dbReference>
<evidence type="ECO:0000259" key="1">
    <source>
        <dbReference type="Pfam" id="PF03435"/>
    </source>
</evidence>
<reference evidence="2 3" key="1">
    <citation type="submission" date="2014-07" db="EMBL/GenBank/DDBJ databases">
        <title>Draft genome sequence of Thalassospira xianhensis P-4 (MCCC 1A02616).</title>
        <authorList>
            <person name="Lai Q."/>
            <person name="Shao Z."/>
        </authorList>
    </citation>
    <scope>NUCLEOTIDE SEQUENCE [LARGE SCALE GENOMIC DNA]</scope>
    <source>
        <strain evidence="2 3">MCCC 1A02616</strain>
    </source>
</reference>
<accession>A0A367UAX1</accession>
<dbReference type="InterPro" id="IPR036291">
    <property type="entry name" value="NAD(P)-bd_dom_sf"/>
</dbReference>
<feature type="domain" description="Saccharopine dehydrogenase NADP binding" evidence="1">
    <location>
        <begin position="5"/>
        <end position="121"/>
    </location>
</feature>
<keyword evidence="3" id="KW-1185">Reference proteome</keyword>
<dbReference type="Proteomes" id="UP000252419">
    <property type="component" value="Unassembled WGS sequence"/>
</dbReference>
<dbReference type="InterPro" id="IPR005097">
    <property type="entry name" value="Sacchrp_dh_NADP-bd"/>
</dbReference>
<evidence type="ECO:0000313" key="3">
    <source>
        <dbReference type="Proteomes" id="UP000252419"/>
    </source>
</evidence>
<organism evidence="2 3">
    <name type="scientific">Thalassospira xianhensis MCCC 1A02616</name>
    <dbReference type="NCBI Taxonomy" id="1177929"/>
    <lineage>
        <taxon>Bacteria</taxon>
        <taxon>Pseudomonadati</taxon>
        <taxon>Pseudomonadota</taxon>
        <taxon>Alphaproteobacteria</taxon>
        <taxon>Rhodospirillales</taxon>
        <taxon>Thalassospiraceae</taxon>
        <taxon>Thalassospira</taxon>
    </lineage>
</organism>
<comment type="caution">
    <text evidence="2">The sequence shown here is derived from an EMBL/GenBank/DDBJ whole genome shotgun (WGS) entry which is preliminary data.</text>
</comment>
<dbReference type="EMBL" id="JPWA01000023">
    <property type="protein sequence ID" value="RCK04863.1"/>
    <property type="molecule type" value="Genomic_DNA"/>
</dbReference>